<dbReference type="Proteomes" id="UP000293142">
    <property type="component" value="Unassembled WGS sequence"/>
</dbReference>
<evidence type="ECO:0000256" key="1">
    <source>
        <dbReference type="SAM" id="SignalP"/>
    </source>
</evidence>
<feature type="signal peptide" evidence="1">
    <location>
        <begin position="1"/>
        <end position="22"/>
    </location>
</feature>
<evidence type="ECO:0008006" key="4">
    <source>
        <dbReference type="Google" id="ProtNLM"/>
    </source>
</evidence>
<keyword evidence="1" id="KW-0732">Signal</keyword>
<dbReference type="SUPFAM" id="SSF50969">
    <property type="entry name" value="YVTN repeat-like/Quinoprotein amine dehydrogenase"/>
    <property type="match status" value="1"/>
</dbReference>
<evidence type="ECO:0000313" key="2">
    <source>
        <dbReference type="EMBL" id="TBL78944.1"/>
    </source>
</evidence>
<dbReference type="InterPro" id="IPR011044">
    <property type="entry name" value="Quino_amine_DH_bsu"/>
</dbReference>
<name>A0A4Q9DQS1_9BACL</name>
<dbReference type="EMBL" id="SIRE01000008">
    <property type="protein sequence ID" value="TBL78944.1"/>
    <property type="molecule type" value="Genomic_DNA"/>
</dbReference>
<sequence length="362" mass="39552">MRIYIEAILAVFVCLAAIGCSAGSSGSTAELQTTGSFTQEKVTDDKPQRPDKYVPFFTSGVPGPVISGLQQGAVPQGLAYYAEKQWLVVSAYRSDGKPGILSIIDAKSDKLLKTLILYQGDNTPYKGHAGGLAISDKYVWLGGESTVWGIPLDSVIKSANDAKAVFQVKFRPDAKATFMSYSGGMLWAGDYYDVNDKFIDSHRKINRDNITSHAWAAGYKLDPQTGLPRIEAGRQNDNIVPDQILSLPDKIQGFAIHNGQIALSQSAGRTNDSTLLTYKDERSGAPHQNVRYGDKEVPLWFLDSANQLNRVTMPPLSEGLAVVKDNLAVVFESGAMQYRVSAKFVMDQIYYINPIGGQRPDN</sequence>
<keyword evidence="3" id="KW-1185">Reference proteome</keyword>
<dbReference type="AlphaFoldDB" id="A0A4Q9DQS1"/>
<protein>
    <recommendedName>
        <fullName evidence="4">DUF5050 domain-containing protein</fullName>
    </recommendedName>
</protein>
<gene>
    <name evidence="2" type="ORF">EYB31_11985</name>
</gene>
<reference evidence="2 3" key="1">
    <citation type="submission" date="2019-02" db="EMBL/GenBank/DDBJ databases">
        <title>Paenibacillus sp. nov., isolated from surface-sterilized tissue of Thalictrum simplex L.</title>
        <authorList>
            <person name="Tuo L."/>
        </authorList>
    </citation>
    <scope>NUCLEOTIDE SEQUENCE [LARGE SCALE GENOMIC DNA]</scope>
    <source>
        <strain evidence="2 3">N2SHLJ1</strain>
    </source>
</reference>
<accession>A0A4Q9DQS1</accession>
<proteinExistence type="predicted"/>
<dbReference type="RefSeq" id="WP_131013580.1">
    <property type="nucleotide sequence ID" value="NZ_SIRE01000008.1"/>
</dbReference>
<feature type="chain" id="PRO_5039648547" description="DUF5050 domain-containing protein" evidence="1">
    <location>
        <begin position="23"/>
        <end position="362"/>
    </location>
</feature>
<dbReference type="OrthoDB" id="9772095at2"/>
<comment type="caution">
    <text evidence="2">The sequence shown here is derived from an EMBL/GenBank/DDBJ whole genome shotgun (WGS) entry which is preliminary data.</text>
</comment>
<dbReference type="PROSITE" id="PS51257">
    <property type="entry name" value="PROKAR_LIPOPROTEIN"/>
    <property type="match status" value="1"/>
</dbReference>
<evidence type="ECO:0000313" key="3">
    <source>
        <dbReference type="Proteomes" id="UP000293142"/>
    </source>
</evidence>
<organism evidence="2 3">
    <name type="scientific">Paenibacillus thalictri</name>
    <dbReference type="NCBI Taxonomy" id="2527873"/>
    <lineage>
        <taxon>Bacteria</taxon>
        <taxon>Bacillati</taxon>
        <taxon>Bacillota</taxon>
        <taxon>Bacilli</taxon>
        <taxon>Bacillales</taxon>
        <taxon>Paenibacillaceae</taxon>
        <taxon>Paenibacillus</taxon>
    </lineage>
</organism>